<keyword evidence="2" id="KW-1133">Transmembrane helix</keyword>
<feature type="region of interest" description="Disordered" evidence="1">
    <location>
        <begin position="1"/>
        <end position="86"/>
    </location>
</feature>
<protein>
    <submittedName>
        <fullName evidence="3">Uncharacterized protein</fullName>
    </submittedName>
</protein>
<comment type="caution">
    <text evidence="3">The sequence shown here is derived from an EMBL/GenBank/DDBJ whole genome shotgun (WGS) entry which is preliminary data.</text>
</comment>
<feature type="transmembrane region" description="Helical" evidence="2">
    <location>
        <begin position="101"/>
        <end position="122"/>
    </location>
</feature>
<gene>
    <name evidence="3" type="ORF">F7R91_39340</name>
</gene>
<dbReference type="Proteomes" id="UP000442707">
    <property type="component" value="Unassembled WGS sequence"/>
</dbReference>
<proteinExistence type="predicted"/>
<keyword evidence="2" id="KW-0812">Transmembrane</keyword>
<evidence type="ECO:0000256" key="2">
    <source>
        <dbReference type="SAM" id="Phobius"/>
    </source>
</evidence>
<evidence type="ECO:0000256" key="1">
    <source>
        <dbReference type="SAM" id="MobiDB-lite"/>
    </source>
</evidence>
<reference evidence="3 4" key="1">
    <citation type="submission" date="2019-09" db="EMBL/GenBank/DDBJ databases">
        <title>Screening of Novel Bioactive Compounds from Soil-Associated.</title>
        <authorList>
            <person name="Zhao S."/>
        </authorList>
    </citation>
    <scope>NUCLEOTIDE SEQUENCE [LARGE SCALE GENOMIC DNA]</scope>
    <source>
        <strain evidence="3 4">HIT-DPA4</strain>
    </source>
</reference>
<evidence type="ECO:0000313" key="4">
    <source>
        <dbReference type="Proteomes" id="UP000442707"/>
    </source>
</evidence>
<evidence type="ECO:0000313" key="3">
    <source>
        <dbReference type="EMBL" id="KAB1139559.1"/>
    </source>
</evidence>
<organism evidence="3 4">
    <name type="scientific">Streptomyces luteolifulvus</name>
    <dbReference type="NCBI Taxonomy" id="2615112"/>
    <lineage>
        <taxon>Bacteria</taxon>
        <taxon>Bacillati</taxon>
        <taxon>Actinomycetota</taxon>
        <taxon>Actinomycetes</taxon>
        <taxon>Kitasatosporales</taxon>
        <taxon>Streptomycetaceae</taxon>
        <taxon>Streptomyces</taxon>
    </lineage>
</organism>
<feature type="region of interest" description="Disordered" evidence="1">
    <location>
        <begin position="130"/>
        <end position="149"/>
    </location>
</feature>
<dbReference type="AlphaFoldDB" id="A0A6H9UP48"/>
<name>A0A6H9UP48_9ACTN</name>
<dbReference type="RefSeq" id="WP_150958367.1">
    <property type="nucleotide sequence ID" value="NZ_VZRB01000058.1"/>
</dbReference>
<keyword evidence="4" id="KW-1185">Reference proteome</keyword>
<accession>A0A6H9UP48</accession>
<sequence length="407" mass="44159">MSTVSPPEQPDESSIPDEQWDSFLRDAVEGDGKSAAPKEPSARARMVARRLREQDEDAAGGGRRRWGRKTVPEPQAWTPSGWRTGPAWQEMNGKVARRRKAASVVGVLLAVGLAVVAVRPSLVLDRIQGRESGGTGAVASPSPLPAETALPTAGPGEVEQYALPTREQPFLGSPAAQWADGADAIELPATKAVPGMSREDVALALRRTKEFLVAANLDPAVLRGGQPDKALALLDPKQSDVVSDVRRSLRKPTHENEPIRFFSRFDPDEVVLAGEVVKVRGHMTFEAARRGEVRVHADYSFVYPVVRAHGDSDVVARTIIRRYLTVTVADPRQWLATEDKLWLEAWDASYGNDDCGVDDGYFHPSFPDETATGAPPTGPAEDPYDRSRSLNDDSGVEGEECGVVSRT</sequence>
<feature type="compositionally biased region" description="Basic and acidic residues" evidence="1">
    <location>
        <begin position="23"/>
        <end position="32"/>
    </location>
</feature>
<feature type="compositionally biased region" description="Acidic residues" evidence="1">
    <location>
        <begin position="9"/>
        <end position="20"/>
    </location>
</feature>
<keyword evidence="2" id="KW-0472">Membrane</keyword>
<feature type="region of interest" description="Disordered" evidence="1">
    <location>
        <begin position="361"/>
        <end position="407"/>
    </location>
</feature>
<dbReference type="EMBL" id="VZRB01000058">
    <property type="protein sequence ID" value="KAB1139559.1"/>
    <property type="molecule type" value="Genomic_DNA"/>
</dbReference>